<evidence type="ECO:0000313" key="4">
    <source>
        <dbReference type="Proteomes" id="UP000287865"/>
    </source>
</evidence>
<dbReference type="OrthoDB" id="6195299at2"/>
<comment type="caution">
    <text evidence="1">The sequence shown here is derived from an EMBL/GenBank/DDBJ whole genome shotgun (WGS) entry which is preliminary data.</text>
</comment>
<dbReference type="Proteomes" id="UP000249203">
    <property type="component" value="Unassembled WGS sequence"/>
</dbReference>
<evidence type="ECO:0008006" key="5">
    <source>
        <dbReference type="Google" id="ProtNLM"/>
    </source>
</evidence>
<keyword evidence="4" id="KW-1185">Reference proteome</keyword>
<dbReference type="InterPro" id="IPR018642">
    <property type="entry name" value="DUF2066"/>
</dbReference>
<evidence type="ECO:0000313" key="2">
    <source>
        <dbReference type="EMBL" id="RUO23781.1"/>
    </source>
</evidence>
<dbReference type="RefSeq" id="WP_111569640.1">
    <property type="nucleotide sequence ID" value="NZ_PIPK01000008.1"/>
</dbReference>
<organism evidence="1 3">
    <name type="scientific">Aliidiomarina maris</name>
    <dbReference type="NCBI Taxonomy" id="531312"/>
    <lineage>
        <taxon>Bacteria</taxon>
        <taxon>Pseudomonadati</taxon>
        <taxon>Pseudomonadota</taxon>
        <taxon>Gammaproteobacteria</taxon>
        <taxon>Alteromonadales</taxon>
        <taxon>Idiomarinaceae</taxon>
        <taxon>Aliidiomarina</taxon>
    </lineage>
</organism>
<dbReference type="AlphaFoldDB" id="A0A327WUH3"/>
<reference evidence="1 3" key="2">
    <citation type="submission" date="2018-06" db="EMBL/GenBank/DDBJ databases">
        <title>Genomic Encyclopedia of Type Strains, Phase III (KMG-III): the genomes of soil and plant-associated and newly described type strains.</title>
        <authorList>
            <person name="Whitman W."/>
        </authorList>
    </citation>
    <scope>NUCLEOTIDE SEQUENCE [LARGE SCALE GENOMIC DNA]</scope>
    <source>
        <strain evidence="1 3">CGMCC 1.15366</strain>
    </source>
</reference>
<dbReference type="Pfam" id="PF09839">
    <property type="entry name" value="DUF2066"/>
    <property type="match status" value="1"/>
</dbReference>
<dbReference type="EMBL" id="PIPK01000008">
    <property type="protein sequence ID" value="RUO23781.1"/>
    <property type="molecule type" value="Genomic_DNA"/>
</dbReference>
<gene>
    <name evidence="1" type="ORF">B0I24_10845</name>
    <name evidence="2" type="ORF">CWE07_09735</name>
</gene>
<sequence length="377" mass="43156">MLDWLWLFIIPVDFLKQAVTVFRLITSSTLWTTWIAISIFALTQLSSAHASSTEVGDLYEIRLPVNSQSRDDRQQALQEGFAQVLVKVSGQRDVLTIPAVRSELSRHTNYLVQYNYVTEERQLMLRAQFDERRIEELLRRADATYWSARRPNLMFWVAQESPRGIQLAGRDTDSELIPALRQQSRVRGLPISFPLLDLTDRMLVSPSDVWGRFDAPVLEATQRYPANGVVIVRVQEVDDEVRGQWSLVVGNTRRAGQTQAEDLAGLGQAIMDEVTERVAAEYAVTFSDRSRGDFRIRVTNLMDLERLLEVEAMLGRLGSVERVTLSRYHQGSAEFNLLLIGDMSRALQALELENRMQRVVDPWSTDASPVVEYRWLR</sequence>
<reference evidence="2 4" key="1">
    <citation type="journal article" date="2018" name="Front. Microbiol.">
        <title>Genome-Based Analysis Reveals the Taxonomy and Diversity of the Family Idiomarinaceae.</title>
        <authorList>
            <person name="Liu Y."/>
            <person name="Lai Q."/>
            <person name="Shao Z."/>
        </authorList>
    </citation>
    <scope>NUCLEOTIDE SEQUENCE [LARGE SCALE GENOMIC DNA]</scope>
    <source>
        <strain evidence="2 4">CF12-14</strain>
    </source>
</reference>
<name>A0A327WUH3_9GAMM</name>
<dbReference type="EMBL" id="QLMD01000008">
    <property type="protein sequence ID" value="RAJ96466.1"/>
    <property type="molecule type" value="Genomic_DNA"/>
</dbReference>
<dbReference type="Proteomes" id="UP000287865">
    <property type="component" value="Unassembled WGS sequence"/>
</dbReference>
<evidence type="ECO:0000313" key="3">
    <source>
        <dbReference type="Proteomes" id="UP000249203"/>
    </source>
</evidence>
<evidence type="ECO:0000313" key="1">
    <source>
        <dbReference type="EMBL" id="RAJ96466.1"/>
    </source>
</evidence>
<accession>A0A327WUH3</accession>
<proteinExistence type="predicted"/>
<protein>
    <recommendedName>
        <fullName evidence="5">DUF2066 domain-containing protein</fullName>
    </recommendedName>
</protein>